<dbReference type="EMBL" id="BBWV01000001">
    <property type="protein sequence ID" value="GAO42574.1"/>
    <property type="molecule type" value="Genomic_DNA"/>
</dbReference>
<sequence>MIKAIAIDDEGRCLETLSLLLQEYCPEVTLLATCRSAAQGFEALRQFQPELVFLDVEMPNMNGFRMLEQLGDFNFSVIFTTSYDQYAIRAIRYSALDYLLKPVDPRELESAVKKYYQQRPTVAAEQLRFLLEQVNGRNNPFTKLAVPTTDGFELIPANDIIRCEADDNYTYLFLRNNKKVVASRTLKDIEEQLKPFSCFLRVHHSFLVNLNEIVKYTRGEGGYLSMSDGSTVNVSRSRKESLLKWF</sequence>
<dbReference type="InterPro" id="IPR007492">
    <property type="entry name" value="LytTR_DNA-bd_dom"/>
</dbReference>
<evidence type="ECO:0000313" key="5">
    <source>
        <dbReference type="Proteomes" id="UP000033121"/>
    </source>
</evidence>
<dbReference type="Gene3D" id="2.40.50.1020">
    <property type="entry name" value="LytTr DNA-binding domain"/>
    <property type="match status" value="1"/>
</dbReference>
<dbReference type="InterPro" id="IPR011006">
    <property type="entry name" value="CheY-like_superfamily"/>
</dbReference>
<dbReference type="GO" id="GO:0000156">
    <property type="term" value="F:phosphorelay response regulator activity"/>
    <property type="evidence" value="ECO:0007669"/>
    <property type="project" value="InterPro"/>
</dbReference>
<comment type="caution">
    <text evidence="4">The sequence shown here is derived from an EMBL/GenBank/DDBJ whole genome shotgun (WGS) entry which is preliminary data.</text>
</comment>
<evidence type="ECO:0000259" key="2">
    <source>
        <dbReference type="PROSITE" id="PS50110"/>
    </source>
</evidence>
<dbReference type="SUPFAM" id="SSF52172">
    <property type="entry name" value="CheY-like"/>
    <property type="match status" value="1"/>
</dbReference>
<feature type="domain" description="Response regulatory" evidence="2">
    <location>
        <begin position="3"/>
        <end position="116"/>
    </location>
</feature>
<feature type="domain" description="HTH LytTR-type" evidence="3">
    <location>
        <begin position="144"/>
        <end position="246"/>
    </location>
</feature>
<dbReference type="SMART" id="SM00448">
    <property type="entry name" value="REC"/>
    <property type="match status" value="1"/>
</dbReference>
<dbReference type="Gene3D" id="3.40.50.2300">
    <property type="match status" value="1"/>
</dbReference>
<organism evidence="4 5">
    <name type="scientific">Flavihumibacter petaseus NBRC 106054</name>
    <dbReference type="NCBI Taxonomy" id="1220578"/>
    <lineage>
        <taxon>Bacteria</taxon>
        <taxon>Pseudomonadati</taxon>
        <taxon>Bacteroidota</taxon>
        <taxon>Chitinophagia</taxon>
        <taxon>Chitinophagales</taxon>
        <taxon>Chitinophagaceae</taxon>
        <taxon>Flavihumibacter</taxon>
    </lineage>
</organism>
<dbReference type="OrthoDB" id="1646880at2"/>
<dbReference type="Pfam" id="PF04397">
    <property type="entry name" value="LytTR"/>
    <property type="match status" value="1"/>
</dbReference>
<dbReference type="STRING" id="1220578.FPE01S_01_15890"/>
<proteinExistence type="predicted"/>
<dbReference type="Pfam" id="PF00072">
    <property type="entry name" value="Response_reg"/>
    <property type="match status" value="1"/>
</dbReference>
<protein>
    <submittedName>
        <fullName evidence="4">Putative two-component response regulator</fullName>
    </submittedName>
</protein>
<accession>A0A0E9MYA5</accession>
<gene>
    <name evidence="4" type="ORF">FPE01S_01_15890</name>
</gene>
<keyword evidence="1" id="KW-0597">Phosphoprotein</keyword>
<dbReference type="InterPro" id="IPR046947">
    <property type="entry name" value="LytR-like"/>
</dbReference>
<dbReference type="PROSITE" id="PS50110">
    <property type="entry name" value="RESPONSE_REGULATORY"/>
    <property type="match status" value="1"/>
</dbReference>
<dbReference type="PANTHER" id="PTHR37299:SF1">
    <property type="entry name" value="STAGE 0 SPORULATION PROTEIN A HOMOLOG"/>
    <property type="match status" value="1"/>
</dbReference>
<evidence type="ECO:0000313" key="4">
    <source>
        <dbReference type="EMBL" id="GAO42574.1"/>
    </source>
</evidence>
<dbReference type="GO" id="GO:0003677">
    <property type="term" value="F:DNA binding"/>
    <property type="evidence" value="ECO:0007669"/>
    <property type="project" value="InterPro"/>
</dbReference>
<reference evidence="4 5" key="1">
    <citation type="submission" date="2015-04" db="EMBL/GenBank/DDBJ databases">
        <title>Whole genome shotgun sequence of Flavihumibacter petaseus NBRC 106054.</title>
        <authorList>
            <person name="Miyazawa S."/>
            <person name="Hosoyama A."/>
            <person name="Hashimoto M."/>
            <person name="Noguchi M."/>
            <person name="Tsuchikane K."/>
            <person name="Ohji S."/>
            <person name="Yamazoe A."/>
            <person name="Ichikawa N."/>
            <person name="Kimura A."/>
            <person name="Fujita N."/>
        </authorList>
    </citation>
    <scope>NUCLEOTIDE SEQUENCE [LARGE SCALE GENOMIC DNA]</scope>
    <source>
        <strain evidence="4 5">NBRC 106054</strain>
    </source>
</reference>
<keyword evidence="5" id="KW-1185">Reference proteome</keyword>
<dbReference type="SMART" id="SM00850">
    <property type="entry name" value="LytTR"/>
    <property type="match status" value="1"/>
</dbReference>
<feature type="modified residue" description="4-aspartylphosphate" evidence="1">
    <location>
        <position position="55"/>
    </location>
</feature>
<dbReference type="RefSeq" id="WP_046368238.1">
    <property type="nucleotide sequence ID" value="NZ_BBWV01000001.1"/>
</dbReference>
<name>A0A0E9MYA5_9BACT</name>
<dbReference type="PANTHER" id="PTHR37299">
    <property type="entry name" value="TRANSCRIPTIONAL REGULATOR-RELATED"/>
    <property type="match status" value="1"/>
</dbReference>
<evidence type="ECO:0000259" key="3">
    <source>
        <dbReference type="PROSITE" id="PS50930"/>
    </source>
</evidence>
<evidence type="ECO:0000256" key="1">
    <source>
        <dbReference type="PROSITE-ProRule" id="PRU00169"/>
    </source>
</evidence>
<dbReference type="Proteomes" id="UP000033121">
    <property type="component" value="Unassembled WGS sequence"/>
</dbReference>
<dbReference type="InterPro" id="IPR001789">
    <property type="entry name" value="Sig_transdc_resp-reg_receiver"/>
</dbReference>
<dbReference type="PROSITE" id="PS50930">
    <property type="entry name" value="HTH_LYTTR"/>
    <property type="match status" value="1"/>
</dbReference>
<dbReference type="AlphaFoldDB" id="A0A0E9MYA5"/>